<reference evidence="2" key="1">
    <citation type="submission" date="2021-09" db="EMBL/GenBank/DDBJ databases">
        <authorList>
            <consortium name="AG Swart"/>
            <person name="Singh M."/>
            <person name="Singh A."/>
            <person name="Seah K."/>
            <person name="Emmerich C."/>
        </authorList>
    </citation>
    <scope>NUCLEOTIDE SEQUENCE</scope>
    <source>
        <strain evidence="2">ATCC30299</strain>
    </source>
</reference>
<dbReference type="Proteomes" id="UP001162131">
    <property type="component" value="Unassembled WGS sequence"/>
</dbReference>
<dbReference type="AlphaFoldDB" id="A0AAU9KP40"/>
<organism evidence="2 3">
    <name type="scientific">Blepharisma stoltei</name>
    <dbReference type="NCBI Taxonomy" id="1481888"/>
    <lineage>
        <taxon>Eukaryota</taxon>
        <taxon>Sar</taxon>
        <taxon>Alveolata</taxon>
        <taxon>Ciliophora</taxon>
        <taxon>Postciliodesmatophora</taxon>
        <taxon>Heterotrichea</taxon>
        <taxon>Heterotrichida</taxon>
        <taxon>Blepharismidae</taxon>
        <taxon>Blepharisma</taxon>
    </lineage>
</organism>
<evidence type="ECO:0000313" key="3">
    <source>
        <dbReference type="Proteomes" id="UP001162131"/>
    </source>
</evidence>
<proteinExistence type="predicted"/>
<sequence length="192" mass="22176">MKRLILSSSGNLSESKFGFTLNLSSYEIISNLWGVYLILEYPEAPPTLILPENQLSKYDFESIKKLIGIWKQWSIDYIVIPGGGIFEAIVSSNLHEFPLLQTVFRNYLRVLYENCAPAFQEPEKMWREFLVNLLLGTPKSIQVDLEDGSATLEYNPKTVESLNLKITNFRLLIEMWIQLARIDIILEDNNKK</sequence>
<accession>A0AAU9KP40</accession>
<evidence type="ECO:0000256" key="1">
    <source>
        <dbReference type="ARBA" id="ARBA00011531"/>
    </source>
</evidence>
<dbReference type="SUPFAM" id="SSF48592">
    <property type="entry name" value="GroEL equatorial domain-like"/>
    <property type="match status" value="1"/>
</dbReference>
<protein>
    <submittedName>
        <fullName evidence="2">Uncharacterized protein</fullName>
    </submittedName>
</protein>
<keyword evidence="3" id="KW-1185">Reference proteome</keyword>
<dbReference type="EMBL" id="CAJZBQ010000060">
    <property type="protein sequence ID" value="CAG9335068.1"/>
    <property type="molecule type" value="Genomic_DNA"/>
</dbReference>
<evidence type="ECO:0000313" key="2">
    <source>
        <dbReference type="EMBL" id="CAG9335068.1"/>
    </source>
</evidence>
<gene>
    <name evidence="2" type="ORF">BSTOLATCC_MIC62647</name>
</gene>
<dbReference type="InterPro" id="IPR027413">
    <property type="entry name" value="GROEL-like_equatorial_sf"/>
</dbReference>
<name>A0AAU9KP40_9CILI</name>
<comment type="subunit">
    <text evidence="1">Heterooligomeric complex of about 850 to 900 kDa that forms two stacked rings, 12 to 16 nm in diameter.</text>
</comment>
<comment type="caution">
    <text evidence="2">The sequence shown here is derived from an EMBL/GenBank/DDBJ whole genome shotgun (WGS) entry which is preliminary data.</text>
</comment>